<reference evidence="13" key="1">
    <citation type="submission" date="2021-01" db="UniProtKB">
        <authorList>
            <consortium name="EnsemblMetazoa"/>
        </authorList>
    </citation>
    <scope>IDENTIFICATION</scope>
</reference>
<keyword evidence="14" id="KW-1185">Reference proteome</keyword>
<evidence type="ECO:0000259" key="12">
    <source>
        <dbReference type="Pfam" id="PF20922"/>
    </source>
</evidence>
<feature type="binding site" evidence="10">
    <location>
        <position position="226"/>
    </location>
    <ligand>
        <name>[4Fe-4S] cluster</name>
        <dbReference type="ChEBI" id="CHEBI:49883"/>
    </ligand>
</feature>
<dbReference type="AlphaFoldDB" id="A0A7M7M9D5"/>
<dbReference type="CTD" id="57019"/>
<dbReference type="GO" id="GO:0051539">
    <property type="term" value="F:4 iron, 4 sulfur cluster binding"/>
    <property type="evidence" value="ECO:0007669"/>
    <property type="project" value="UniProtKB-KW"/>
</dbReference>
<keyword evidence="6 10" id="KW-0479">Metal-binding</keyword>
<comment type="cofactor">
    <cofactor evidence="10">
        <name>[2Fe-2S] cluster</name>
        <dbReference type="ChEBI" id="CHEBI:190135"/>
    </cofactor>
</comment>
<dbReference type="GO" id="GO:0016226">
    <property type="term" value="P:iron-sulfur cluster assembly"/>
    <property type="evidence" value="ECO:0007669"/>
    <property type="project" value="UniProtKB-UniRule"/>
</dbReference>
<dbReference type="InterPro" id="IPR029063">
    <property type="entry name" value="SAM-dependent_MTases_sf"/>
</dbReference>
<feature type="binding site" evidence="10">
    <location>
        <position position="194"/>
    </location>
    <ligand>
        <name>[2Fe-2S] cluster</name>
        <dbReference type="ChEBI" id="CHEBI:190135"/>
    </ligand>
</feature>
<feature type="binding site" evidence="10">
    <location>
        <position position="185"/>
    </location>
    <ligand>
        <name>[2Fe-2S] cluster</name>
        <dbReference type="ChEBI" id="CHEBI:190135"/>
    </ligand>
</feature>
<evidence type="ECO:0000259" key="11">
    <source>
        <dbReference type="Pfam" id="PF05093"/>
    </source>
</evidence>
<dbReference type="HAMAP" id="MF_03115">
    <property type="entry name" value="Anamorsin"/>
    <property type="match status" value="1"/>
</dbReference>
<comment type="similarity">
    <text evidence="2 10">Belongs to the anamorsin family.</text>
</comment>
<comment type="domain">
    <text evidence="10">The twin Cx2C motifs are involved in the recognition by the mitochondrial MIA40-ERV1 disulfide relay system. The formation of 2 disulfide bonds in the Cx2C motifs through dithiol/disulfide exchange reactions effectively traps the protein in the mitochondrial intermembrane space.</text>
</comment>
<dbReference type="Gene3D" id="3.40.50.150">
    <property type="entry name" value="Vaccinia Virus protein VP39"/>
    <property type="match status" value="1"/>
</dbReference>
<dbReference type="InParanoid" id="A0A7M7M9D5"/>
<dbReference type="GO" id="GO:0051537">
    <property type="term" value="F:2 iron, 2 sulfur cluster binding"/>
    <property type="evidence" value="ECO:0007669"/>
    <property type="project" value="UniProtKB-UniRule"/>
</dbReference>
<evidence type="ECO:0000256" key="8">
    <source>
        <dbReference type="ARBA" id="ARBA00023014"/>
    </source>
</evidence>
<keyword evidence="5 10" id="KW-0001">2Fe-2S</keyword>
<feature type="short sequence motif" description="Cx2C motif 2" evidence="10">
    <location>
        <begin position="234"/>
        <end position="237"/>
    </location>
</feature>
<feature type="binding site" evidence="10">
    <location>
        <position position="197"/>
    </location>
    <ligand>
        <name>[2Fe-2S] cluster</name>
        <dbReference type="ChEBI" id="CHEBI:190135"/>
    </ligand>
</feature>
<feature type="binding site" evidence="10">
    <location>
        <position position="237"/>
    </location>
    <ligand>
        <name>[4Fe-4S] cluster</name>
        <dbReference type="ChEBI" id="CHEBI:49883"/>
    </ligand>
</feature>
<dbReference type="OrthoDB" id="311633at2759"/>
<keyword evidence="9 10" id="KW-0496">Mitochondrion</keyword>
<evidence type="ECO:0000256" key="4">
    <source>
        <dbReference type="ARBA" id="ARBA00022490"/>
    </source>
</evidence>
<feature type="short sequence motif" description="Cx2C motif 1" evidence="10">
    <location>
        <begin position="223"/>
        <end position="226"/>
    </location>
</feature>
<comment type="domain">
    <text evidence="10">The N-terminal domain has structural similarity with S-adenosyl-L-methionine-dependent methyltransferases, but does not bind S-adenosyl-L-methionine. It is required for correct assembly of the 2 Fe-S clusters.</text>
</comment>
<feature type="domain" description="Anamorsin N-terminal" evidence="12">
    <location>
        <begin position="7"/>
        <end position="113"/>
    </location>
</feature>
<dbReference type="GO" id="GO:0009055">
    <property type="term" value="F:electron transfer activity"/>
    <property type="evidence" value="ECO:0007669"/>
    <property type="project" value="UniProtKB-UniRule"/>
</dbReference>
<keyword evidence="3 10" id="KW-0004">4Fe-4S</keyword>
<dbReference type="Pfam" id="PF05093">
    <property type="entry name" value="CIAPIN1"/>
    <property type="match status" value="1"/>
</dbReference>
<name>A0A7M7M9D5_VARDE</name>
<dbReference type="GO" id="GO:0005758">
    <property type="term" value="C:mitochondrial intermembrane space"/>
    <property type="evidence" value="ECO:0007669"/>
    <property type="project" value="UniProtKB-SubCell"/>
</dbReference>
<evidence type="ECO:0000256" key="5">
    <source>
        <dbReference type="ARBA" id="ARBA00022714"/>
    </source>
</evidence>
<comment type="function">
    <text evidence="10">Component of the cytosolic iron-sulfur (Fe-S) protein assembly (CIA) machinery. Required for the maturation of extramitochondrial Fe-S proteins. Part of an electron transfer chain functioning in an early step of cytosolic Fe-S biogenesis, facilitating the de novo assembly of a [4Fe-4S] cluster on the cytosolic Fe-S scaffold complex. Electrons are transferred from NADPH via a FAD- and FMN-containing diflavin oxidoreductase. Together with the diflavin oxidoreductase, also required for the assembly of the diferric tyrosyl radical cofactor of ribonucleotide reductase (RNR), probably by providing electrons for reduction during radical cofactor maturation in the catalytic small subunit.</text>
</comment>
<accession>A0A7M7M9D5</accession>
<keyword evidence="4 10" id="KW-0963">Cytoplasm</keyword>
<organism evidence="13 14">
    <name type="scientific">Varroa destructor</name>
    <name type="common">Honeybee mite</name>
    <dbReference type="NCBI Taxonomy" id="109461"/>
    <lineage>
        <taxon>Eukaryota</taxon>
        <taxon>Metazoa</taxon>
        <taxon>Ecdysozoa</taxon>
        <taxon>Arthropoda</taxon>
        <taxon>Chelicerata</taxon>
        <taxon>Arachnida</taxon>
        <taxon>Acari</taxon>
        <taxon>Parasitiformes</taxon>
        <taxon>Mesostigmata</taxon>
        <taxon>Gamasina</taxon>
        <taxon>Dermanyssoidea</taxon>
        <taxon>Varroidae</taxon>
        <taxon>Varroa</taxon>
    </lineage>
</organism>
<evidence type="ECO:0000313" key="13">
    <source>
        <dbReference type="EnsemblMetazoa" id="XP_022645595"/>
    </source>
</evidence>
<comment type="cofactor">
    <cofactor evidence="1 10">
        <name>[4Fe-4S] cluster</name>
        <dbReference type="ChEBI" id="CHEBI:49883"/>
    </cofactor>
</comment>
<feature type="binding site" evidence="10">
    <location>
        <position position="234"/>
    </location>
    <ligand>
        <name>[4Fe-4S] cluster</name>
        <dbReference type="ChEBI" id="CHEBI:49883"/>
    </ligand>
</feature>
<feature type="binding site" evidence="10">
    <location>
        <position position="223"/>
    </location>
    <ligand>
        <name>[4Fe-4S] cluster</name>
        <dbReference type="ChEBI" id="CHEBI:49883"/>
    </ligand>
</feature>
<keyword evidence="8 10" id="KW-0411">Iron-sulfur</keyword>
<evidence type="ECO:0000256" key="2">
    <source>
        <dbReference type="ARBA" id="ARBA00008169"/>
    </source>
</evidence>
<dbReference type="GO" id="GO:0046872">
    <property type="term" value="F:metal ion binding"/>
    <property type="evidence" value="ECO:0007669"/>
    <property type="project" value="UniProtKB-KW"/>
</dbReference>
<proteinExistence type="inferred from homology"/>
<dbReference type="EnsemblMetazoa" id="XM_022789860">
    <property type="protein sequence ID" value="XP_022645595"/>
    <property type="gene ID" value="LOC111243781"/>
</dbReference>
<dbReference type="Pfam" id="PF20922">
    <property type="entry name" value="Anamorsin_N"/>
    <property type="match status" value="1"/>
</dbReference>
<dbReference type="FunCoup" id="A0A7M7M9D5">
    <property type="interactions" value="1952"/>
</dbReference>
<comment type="subunit">
    <text evidence="10">Monomer.</text>
</comment>
<feature type="region of interest" description="Fe-S binding site B" evidence="10">
    <location>
        <begin position="223"/>
        <end position="237"/>
    </location>
</feature>
<dbReference type="InterPro" id="IPR046408">
    <property type="entry name" value="CIAPIN1"/>
</dbReference>
<feature type="domain" description="Anamorsin C-terminal" evidence="11">
    <location>
        <begin position="215"/>
        <end position="253"/>
    </location>
</feature>
<dbReference type="KEGG" id="vde:111243781"/>
<dbReference type="OMA" id="QRKACAN"/>
<dbReference type="GeneID" id="111243781"/>
<comment type="domain">
    <text evidence="10">The C-terminal domain binds 2 Fe-S clusters but is otherwise mostly in an intrinsically disordered conformation.</text>
</comment>
<dbReference type="PANTHER" id="PTHR13273:SF14">
    <property type="entry name" value="ANAMORSIN"/>
    <property type="match status" value="1"/>
</dbReference>
<dbReference type="Proteomes" id="UP000594260">
    <property type="component" value="Unplaced"/>
</dbReference>
<dbReference type="InterPro" id="IPR007785">
    <property type="entry name" value="Anamorsin"/>
</dbReference>
<evidence type="ECO:0000313" key="14">
    <source>
        <dbReference type="Proteomes" id="UP000594260"/>
    </source>
</evidence>
<evidence type="ECO:0000256" key="6">
    <source>
        <dbReference type="ARBA" id="ARBA00022723"/>
    </source>
</evidence>
<evidence type="ECO:0000256" key="9">
    <source>
        <dbReference type="ARBA" id="ARBA00023128"/>
    </source>
</evidence>
<dbReference type="InterPro" id="IPR049011">
    <property type="entry name" value="Anamorsin_N_metazoan"/>
</dbReference>
<sequence length="262" mass="28669">MEHISAGDNVLLLWAGQPDAKMLTSFLTKAQHASGKDVNVENVEVYETRRDSFEVVFVGAVSPRMAVTFDDWIKIYESLKPSGKIVLTGKCDASALRQLKLMGFVNISGVQEVDGALQVTGERPNFKSGSRVQLKIDAGNLSNGSAENTRKIWMLDADDKDDIVDEDALLEEEDKQKPNNADLKCATTGKKKACKNCTCGLAEELDKEAQMRKAAIEQPKSSCGSCYLGDAFRCASCPYRGLPAFKPGERVQLDPDLLKQDA</sequence>
<evidence type="ECO:0000256" key="3">
    <source>
        <dbReference type="ARBA" id="ARBA00022485"/>
    </source>
</evidence>
<evidence type="ECO:0000256" key="1">
    <source>
        <dbReference type="ARBA" id="ARBA00001966"/>
    </source>
</evidence>
<comment type="subcellular location">
    <subcellularLocation>
        <location evidence="10">Cytoplasm</location>
    </subcellularLocation>
    <subcellularLocation>
        <location evidence="10">Mitochondrion intermembrane space</location>
    </subcellularLocation>
</comment>
<comment type="caution">
    <text evidence="10">Lacks conserved residue(s) required for the propagation of feature annotation.</text>
</comment>
<dbReference type="PANTHER" id="PTHR13273">
    <property type="entry name" value="ANAMORSIN"/>
    <property type="match status" value="1"/>
</dbReference>
<dbReference type="RefSeq" id="XP_022645595.1">
    <property type="nucleotide sequence ID" value="XM_022789860.1"/>
</dbReference>
<evidence type="ECO:0000256" key="7">
    <source>
        <dbReference type="ARBA" id="ARBA00023004"/>
    </source>
</evidence>
<protein>
    <recommendedName>
        <fullName evidence="10">Anamorsin homolog</fullName>
    </recommendedName>
    <alternativeName>
        <fullName evidence="10">Fe-S cluster assembly protein DRE2 homolog</fullName>
    </alternativeName>
</protein>
<keyword evidence="7 10" id="KW-0408">Iron</keyword>
<feature type="binding site" evidence="10">
    <location>
        <position position="199"/>
    </location>
    <ligand>
        <name>[2Fe-2S] cluster</name>
        <dbReference type="ChEBI" id="CHEBI:190135"/>
    </ligand>
</feature>
<evidence type="ECO:0000256" key="10">
    <source>
        <dbReference type="HAMAP-Rule" id="MF_03115"/>
    </source>
</evidence>